<organism evidence="2 3">
    <name type="scientific">Bacteroides fragilis str. 3988T(B)14</name>
    <dbReference type="NCBI Taxonomy" id="1339315"/>
    <lineage>
        <taxon>Bacteria</taxon>
        <taxon>Pseudomonadati</taxon>
        <taxon>Bacteroidota</taxon>
        <taxon>Bacteroidia</taxon>
        <taxon>Bacteroidales</taxon>
        <taxon>Bacteroidaceae</taxon>
        <taxon>Bacteroides</taxon>
    </lineage>
</organism>
<evidence type="ECO:0000313" key="3">
    <source>
        <dbReference type="Proteomes" id="UP000020529"/>
    </source>
</evidence>
<feature type="transmembrane region" description="Helical" evidence="1">
    <location>
        <begin position="6"/>
        <end position="27"/>
    </location>
</feature>
<comment type="caution">
    <text evidence="2">The sequence shown here is derived from an EMBL/GenBank/DDBJ whole genome shotgun (WGS) entry which is preliminary data.</text>
</comment>
<name>A0A015UNS3_BACFG</name>
<dbReference type="AlphaFoldDB" id="A0A015UNS3"/>
<keyword evidence="1" id="KW-1133">Transmembrane helix</keyword>
<reference evidence="2 3" key="1">
    <citation type="submission" date="2014-02" db="EMBL/GenBank/DDBJ databases">
        <authorList>
            <person name="Sears C."/>
            <person name="Carroll K."/>
            <person name="Sack B.R."/>
            <person name="Qadri F."/>
            <person name="Myers L.L."/>
            <person name="Chung G.-T."/>
            <person name="Escheverria P."/>
            <person name="Fraser C.M."/>
            <person name="Sadzewicz L."/>
            <person name="Shefchek K.A."/>
            <person name="Tallon L."/>
            <person name="Das S.P."/>
            <person name="Daugherty S."/>
            <person name="Mongodin E.F."/>
        </authorList>
    </citation>
    <scope>NUCLEOTIDE SEQUENCE [LARGE SCALE GENOMIC DNA]</scope>
    <source>
        <strain evidence="3">3988T(B)14</strain>
    </source>
</reference>
<dbReference type="Proteomes" id="UP000020529">
    <property type="component" value="Unassembled WGS sequence"/>
</dbReference>
<feature type="transmembrane region" description="Helical" evidence="1">
    <location>
        <begin position="331"/>
        <end position="351"/>
    </location>
</feature>
<sequence>MVADFFTIIVLYLFFILSCFCISYLIFDTIAQRKIALKIFFLSSFLYFLFSFFAYWAYTVNNNCFFQYPDQDNFYEMSQYLGELPNVKSIFDDCFTNQVYRLLTENQGAYFYSGLLSYVANHYLGGNNVLFQILNVSFLAALIPVFVFRILLSFVSIRRAFLSSVVFIFCSYVFYYSPWILRDIHIALLYSIGLSILYTPFKVYRLLLLCILSFITFYFRAEHGLFMLFMPLLYVYEQTKKNKIVHYSLIGISIVIIMGLSIIIIPEIMAIQKTLNSYQEFTQDAAEEGGLGKYIYRLPMGLKELVAVLYSQMSPFPSWGGIVNAKNFPQLIIGLVQIIAPAFWFIVWFCVIQILRCKDYRSLLPNILILSGFIFLAFLIANSSNINPRRLICMYPVFYIFYVIAKENYPFYMAKNMKRGVGIYFILCIVYLFIKL</sequence>
<feature type="transmembrane region" description="Helical" evidence="1">
    <location>
        <begin position="363"/>
        <end position="381"/>
    </location>
</feature>
<keyword evidence="1" id="KW-0472">Membrane</keyword>
<feature type="transmembrane region" description="Helical" evidence="1">
    <location>
        <begin position="417"/>
        <end position="434"/>
    </location>
</feature>
<feature type="transmembrane region" description="Helical" evidence="1">
    <location>
        <begin position="39"/>
        <end position="58"/>
    </location>
</feature>
<evidence type="ECO:0000256" key="1">
    <source>
        <dbReference type="SAM" id="Phobius"/>
    </source>
</evidence>
<feature type="transmembrane region" description="Helical" evidence="1">
    <location>
        <begin position="387"/>
        <end position="405"/>
    </location>
</feature>
<dbReference type="PATRIC" id="fig|1339315.3.peg.1453"/>
<evidence type="ECO:0000313" key="2">
    <source>
        <dbReference type="EMBL" id="EXY75508.1"/>
    </source>
</evidence>
<feature type="transmembrane region" description="Helical" evidence="1">
    <location>
        <begin position="129"/>
        <end position="148"/>
    </location>
</feature>
<feature type="transmembrane region" description="Helical" evidence="1">
    <location>
        <begin position="206"/>
        <end position="232"/>
    </location>
</feature>
<keyword evidence="1" id="KW-0812">Transmembrane</keyword>
<proteinExistence type="predicted"/>
<feature type="transmembrane region" description="Helical" evidence="1">
    <location>
        <begin position="160"/>
        <end position="178"/>
    </location>
</feature>
<dbReference type="EMBL" id="JGCY01000236">
    <property type="protein sequence ID" value="EXY75508.1"/>
    <property type="molecule type" value="Genomic_DNA"/>
</dbReference>
<accession>A0A015UNS3</accession>
<protein>
    <submittedName>
        <fullName evidence="2">Putative membrane protein</fullName>
    </submittedName>
</protein>
<feature type="transmembrane region" description="Helical" evidence="1">
    <location>
        <begin position="244"/>
        <end position="265"/>
    </location>
</feature>
<gene>
    <name evidence="2" type="ORF">M124_0651</name>
</gene>